<dbReference type="Pfam" id="PF05662">
    <property type="entry name" value="YadA_stalk"/>
    <property type="match status" value="5"/>
</dbReference>
<sequence>TDAVNGSQLFATNQAIEDVATTAGKGWNLSANGEATPQNIVPGGTVDFTSSKTGNIRVTRNGSTIDVETADDVNFTSVTTGATKIDNSGVAVGSDVKLDGSGLTIANGPSVTTTGIDAGKKIITNVADGVALTDAVNVSQLNAATFDAANKWITGNPSAYIYRAPSASGPDSTAVGSGAISSGKNSVALGSQSNDDGRSNVVSVGSANGGERQVTNVAAGSKDTDAVNVAQLRPFADALGGGTTVNADGTVTGPTYNINRVEADGTLTAQTYNNVGDALGGVSYSLDNLSKDVKNEYAYSKYFRANSTAAGAAATGAESTAMGPQSTASGASAVAAGDRASASGAGSVAVGQQSNSSGASSVAIGQNAQATNTGSIAMGFNTVSSGLNTIAIGTGAVATNSVAVGAGAQAGGGSAAFGDNAMALNAVRGTALGNAATVTSAGGVALGAGAVASRAGMNGQREAVSNVAVSSTQGAVSVGSPGNERQITNVAGGTEDTDAVNVRQLRAVAVDGGVRYDQNADGTTNYNSVTMGNGQAPNGTRISNVAPGIAGTDAVNMNQLNATNNRIENVARTAYAGVASAMATQMPGTYVPGKTVMRVGSAVFKGESAVGISFRRTSENNGWSVTGGVGMSRAGVAATVGAEWVFN</sequence>
<keyword evidence="10" id="KW-0998">Cell outer membrane</keyword>
<comment type="similarity">
    <text evidence="3">Belongs to the autotransporter-2 (AT-2) (TC 1.B.40) family.</text>
</comment>
<feature type="domain" description="Trimeric autotransporter adhesin YadA-like head" evidence="13">
    <location>
        <begin position="167"/>
        <end position="193"/>
    </location>
</feature>
<evidence type="ECO:0000256" key="7">
    <source>
        <dbReference type="ARBA" id="ARBA00022729"/>
    </source>
</evidence>
<dbReference type="Gene3D" id="6.20.50.100">
    <property type="match status" value="1"/>
</dbReference>
<dbReference type="Gene3D" id="2.20.70.140">
    <property type="match status" value="1"/>
</dbReference>
<dbReference type="Pfam" id="PF03895">
    <property type="entry name" value="YadA_anchor"/>
    <property type="match status" value="1"/>
</dbReference>
<dbReference type="Gene3D" id="6.10.250.2040">
    <property type="match status" value="1"/>
</dbReference>
<dbReference type="Gene3D" id="2.150.10.10">
    <property type="entry name" value="Serralysin-like metalloprotease, C-terminal"/>
    <property type="match status" value="3"/>
</dbReference>
<keyword evidence="9" id="KW-0472">Membrane</keyword>
<accession>A0ABU1NMS4</accession>
<feature type="domain" description="Trimeric autotransporter adhesin YadA-like stalk" evidence="14">
    <location>
        <begin position="213"/>
        <end position="252"/>
    </location>
</feature>
<feature type="domain" description="Trimeric autotransporter adhesin YadA-like head" evidence="13">
    <location>
        <begin position="314"/>
        <end position="340"/>
    </location>
</feature>
<dbReference type="InterPro" id="IPR045584">
    <property type="entry name" value="Pilin-like"/>
</dbReference>
<keyword evidence="4" id="KW-0813">Transport</keyword>
<evidence type="ECO:0000259" key="12">
    <source>
        <dbReference type="Pfam" id="PF03895"/>
    </source>
</evidence>
<evidence type="ECO:0000256" key="11">
    <source>
        <dbReference type="SAM" id="MobiDB-lite"/>
    </source>
</evidence>
<evidence type="ECO:0000256" key="6">
    <source>
        <dbReference type="ARBA" id="ARBA00022692"/>
    </source>
</evidence>
<dbReference type="InterPro" id="IPR008635">
    <property type="entry name" value="Coiled_stalk_dom"/>
</dbReference>
<dbReference type="InterPro" id="IPR011049">
    <property type="entry name" value="Serralysin-like_metalloprot_C"/>
</dbReference>
<feature type="domain" description="Trimeric autotransporter adhesin YadA-like stalk" evidence="14">
    <location>
        <begin position="541"/>
        <end position="580"/>
    </location>
</feature>
<dbReference type="Proteomes" id="UP001184230">
    <property type="component" value="Unassembled WGS sequence"/>
</dbReference>
<feature type="domain" description="Trimeric autotransporter adhesin YadA-like head" evidence="13">
    <location>
        <begin position="342"/>
        <end position="368"/>
    </location>
</feature>
<dbReference type="SUPFAM" id="SSF54523">
    <property type="entry name" value="Pili subunits"/>
    <property type="match status" value="1"/>
</dbReference>
<feature type="domain" description="Trimeric autotransporter adhesin YadA-like stalk" evidence="14">
    <location>
        <begin position="1"/>
        <end position="23"/>
    </location>
</feature>
<keyword evidence="7" id="KW-0732">Signal</keyword>
<keyword evidence="6" id="KW-0812">Transmembrane</keyword>
<evidence type="ECO:0000256" key="2">
    <source>
        <dbReference type="ARBA" id="ARBA00004442"/>
    </source>
</evidence>
<organism evidence="15 16">
    <name type="scientific">Variovorax soli</name>
    <dbReference type="NCBI Taxonomy" id="376815"/>
    <lineage>
        <taxon>Bacteria</taxon>
        <taxon>Pseudomonadati</taxon>
        <taxon>Pseudomonadota</taxon>
        <taxon>Betaproteobacteria</taxon>
        <taxon>Burkholderiales</taxon>
        <taxon>Comamonadaceae</taxon>
        <taxon>Variovorax</taxon>
    </lineage>
</organism>
<comment type="caution">
    <text evidence="15">The sequence shown here is derived from an EMBL/GenBank/DDBJ whole genome shotgun (WGS) entry which is preliminary data.</text>
</comment>
<evidence type="ECO:0000256" key="4">
    <source>
        <dbReference type="ARBA" id="ARBA00022448"/>
    </source>
</evidence>
<evidence type="ECO:0000259" key="13">
    <source>
        <dbReference type="Pfam" id="PF05658"/>
    </source>
</evidence>
<evidence type="ECO:0000256" key="8">
    <source>
        <dbReference type="ARBA" id="ARBA00022927"/>
    </source>
</evidence>
<dbReference type="Gene3D" id="3.30.1300.30">
    <property type="entry name" value="GSPII I/J protein-like"/>
    <property type="match status" value="1"/>
</dbReference>
<feature type="domain" description="Trimeric autotransporter adhesin YadA-like stalk" evidence="14">
    <location>
        <begin position="486"/>
        <end position="511"/>
    </location>
</feature>
<keyword evidence="16" id="KW-1185">Reference proteome</keyword>
<feature type="domain" description="Trimeric autotransporter adhesin YadA-like stalk" evidence="14">
    <location>
        <begin position="123"/>
        <end position="153"/>
    </location>
</feature>
<comment type="subcellular location">
    <subcellularLocation>
        <location evidence="2">Cell outer membrane</location>
    </subcellularLocation>
    <subcellularLocation>
        <location evidence="1">Cell surface</location>
    </subcellularLocation>
</comment>
<dbReference type="RefSeq" id="WP_309907708.1">
    <property type="nucleotide sequence ID" value="NZ_JAVDRF010000024.1"/>
</dbReference>
<feature type="region of interest" description="Disordered" evidence="11">
    <location>
        <begin position="186"/>
        <end position="209"/>
    </location>
</feature>
<evidence type="ECO:0000256" key="9">
    <source>
        <dbReference type="ARBA" id="ARBA00023136"/>
    </source>
</evidence>
<feature type="domain" description="Trimeric autotransporter adhesin YadA-like C-terminal membrane anchor" evidence="12">
    <location>
        <begin position="590"/>
        <end position="646"/>
    </location>
</feature>
<keyword evidence="5" id="KW-1134">Transmembrane beta strand</keyword>
<dbReference type="Gene3D" id="1.20.5.170">
    <property type="match status" value="1"/>
</dbReference>
<dbReference type="SUPFAM" id="SSF101967">
    <property type="entry name" value="Adhesin YadA, collagen-binding domain"/>
    <property type="match status" value="4"/>
</dbReference>
<evidence type="ECO:0000313" key="16">
    <source>
        <dbReference type="Proteomes" id="UP001184230"/>
    </source>
</evidence>
<keyword evidence="8" id="KW-0653">Protein transport</keyword>
<feature type="compositionally biased region" description="Polar residues" evidence="11">
    <location>
        <begin position="186"/>
        <end position="206"/>
    </location>
</feature>
<feature type="non-terminal residue" evidence="15">
    <location>
        <position position="1"/>
    </location>
</feature>
<name>A0ABU1NMS4_9BURK</name>
<dbReference type="InterPro" id="IPR008640">
    <property type="entry name" value="Adhesin_Head_dom"/>
</dbReference>
<feature type="domain" description="Trimeric autotransporter adhesin YadA-like head" evidence="13">
    <location>
        <begin position="370"/>
        <end position="396"/>
    </location>
</feature>
<protein>
    <submittedName>
        <fullName evidence="15">Autotransporter adhesin</fullName>
    </submittedName>
</protein>
<dbReference type="Pfam" id="PF05658">
    <property type="entry name" value="YadA_head"/>
    <property type="match status" value="4"/>
</dbReference>
<gene>
    <name evidence="15" type="ORF">J2739_005556</name>
</gene>
<reference evidence="15 16" key="1">
    <citation type="submission" date="2023-07" db="EMBL/GenBank/DDBJ databases">
        <title>Sorghum-associated microbial communities from plants grown in Nebraska, USA.</title>
        <authorList>
            <person name="Schachtman D."/>
        </authorList>
    </citation>
    <scope>NUCLEOTIDE SEQUENCE [LARGE SCALE GENOMIC DNA]</scope>
    <source>
        <strain evidence="15 16">DS1781</strain>
    </source>
</reference>
<dbReference type="EMBL" id="JAVDRF010000024">
    <property type="protein sequence ID" value="MDR6539754.1"/>
    <property type="molecule type" value="Genomic_DNA"/>
</dbReference>
<evidence type="ECO:0000256" key="1">
    <source>
        <dbReference type="ARBA" id="ARBA00004241"/>
    </source>
</evidence>
<evidence type="ECO:0000313" key="15">
    <source>
        <dbReference type="EMBL" id="MDR6539754.1"/>
    </source>
</evidence>
<evidence type="ECO:0000259" key="14">
    <source>
        <dbReference type="Pfam" id="PF05662"/>
    </source>
</evidence>
<dbReference type="InterPro" id="IPR005594">
    <property type="entry name" value="YadA_C"/>
</dbReference>
<evidence type="ECO:0000256" key="3">
    <source>
        <dbReference type="ARBA" id="ARBA00005848"/>
    </source>
</evidence>
<evidence type="ECO:0000256" key="10">
    <source>
        <dbReference type="ARBA" id="ARBA00023237"/>
    </source>
</evidence>
<proteinExistence type="inferred from homology"/>
<evidence type="ECO:0000256" key="5">
    <source>
        <dbReference type="ARBA" id="ARBA00022452"/>
    </source>
</evidence>